<reference evidence="2 3" key="1">
    <citation type="journal article" date="2020" name="Mol. Biol. Evol.">
        <title>Interspecific Gene Flow and the Evolution of Specialization in Black and White Rhinoceros.</title>
        <authorList>
            <person name="Moodley Y."/>
            <person name="Westbury M.V."/>
            <person name="Russo I.M."/>
            <person name="Gopalakrishnan S."/>
            <person name="Rakotoarivelo A."/>
            <person name="Olsen R.A."/>
            <person name="Prost S."/>
            <person name="Tunstall T."/>
            <person name="Ryder O.A."/>
            <person name="Dalen L."/>
            <person name="Bruford M.W."/>
        </authorList>
    </citation>
    <scope>NUCLEOTIDE SEQUENCE [LARGE SCALE GENOMIC DNA]</scope>
    <source>
        <strain evidence="2">SBR-YM</strain>
        <tissue evidence="2">Skin</tissue>
    </source>
</reference>
<protein>
    <submittedName>
        <fullName evidence="2">Uncharacterized protein</fullName>
    </submittedName>
</protein>
<dbReference type="GO" id="GO:0045087">
    <property type="term" value="P:innate immune response"/>
    <property type="evidence" value="ECO:0007669"/>
    <property type="project" value="TreeGrafter"/>
</dbReference>
<evidence type="ECO:0000256" key="1">
    <source>
        <dbReference type="SAM" id="MobiDB-lite"/>
    </source>
</evidence>
<comment type="caution">
    <text evidence="2">The sequence shown here is derived from an EMBL/GenBank/DDBJ whole genome shotgun (WGS) entry which is preliminary data.</text>
</comment>
<organism evidence="2 3">
    <name type="scientific">Diceros bicornis minor</name>
    <name type="common">South-central black rhinoceros</name>
    <dbReference type="NCBI Taxonomy" id="77932"/>
    <lineage>
        <taxon>Eukaryota</taxon>
        <taxon>Metazoa</taxon>
        <taxon>Chordata</taxon>
        <taxon>Craniata</taxon>
        <taxon>Vertebrata</taxon>
        <taxon>Euteleostomi</taxon>
        <taxon>Mammalia</taxon>
        <taxon>Eutheria</taxon>
        <taxon>Laurasiatheria</taxon>
        <taxon>Perissodactyla</taxon>
        <taxon>Rhinocerotidae</taxon>
        <taxon>Diceros</taxon>
    </lineage>
</organism>
<dbReference type="InterPro" id="IPR007743">
    <property type="entry name" value="Immunity-related_GTPase-like"/>
</dbReference>
<dbReference type="GO" id="GO:0005789">
    <property type="term" value="C:endoplasmic reticulum membrane"/>
    <property type="evidence" value="ECO:0007669"/>
    <property type="project" value="TreeGrafter"/>
</dbReference>
<dbReference type="AlphaFoldDB" id="A0A7J7EQQ3"/>
<name>A0A7J7EQQ3_DICBM</name>
<accession>A0A7J7EQQ3</accession>
<dbReference type="GO" id="GO:0000045">
    <property type="term" value="P:autophagosome assembly"/>
    <property type="evidence" value="ECO:0007669"/>
    <property type="project" value="TreeGrafter"/>
</dbReference>
<evidence type="ECO:0000313" key="2">
    <source>
        <dbReference type="EMBL" id="KAF5918135.1"/>
    </source>
</evidence>
<dbReference type="PANTHER" id="PTHR32341:SF9">
    <property type="entry name" value="IMMUNITY-RELATED GTPASE FAMILY M PROTEIN"/>
    <property type="match status" value="1"/>
</dbReference>
<dbReference type="PANTHER" id="PTHR32341">
    <property type="entry name" value="INTERFERON-INDUCIBLE GTPASE"/>
    <property type="match status" value="1"/>
</dbReference>
<sequence length="471" mass="51470">MVLPNPALQNASSLSARFSLLEKPRSQKSSNTSINNDNSDNDKQPCTNVRLSHQPDALLLKSTDIYNPASGLTAGTMVAKHSSTVSSDPQESLLTALLFLLVRVNPLLSEVTQPAQSPYIPLSSSFSSAVLYHMGWSVLAEVGAMNIEKALEEGKLLEVVSAARETLETSSRAPVSIAVMGVLAMACPPSSTGCRAWGTRRPRPPLGGEDHSDLHLLLVLPHSQCGAVGPAWDGGCHLQPGELSRGDAVQPHEPREACQNHPGPGKEVLHRLDQTGQGPQYKCLLGGMAPEEYSIEHPGTSPEGAGLRDTLHRDLSDIWCQGPLKNLSHTYEKMINDKATSLQEIRASQFLQDTLVIQDADDLEECLKACRSLFGADDESLQQVAQSMGTPVEEYKAIMKSQDLHTLLTDWAFPWMNCNTASYLYTILSYIPLLGDPIIHYLREVKHRRFLEIVVEDANTILKKILKDSTV</sequence>
<dbReference type="GO" id="GO:0003924">
    <property type="term" value="F:GTPase activity"/>
    <property type="evidence" value="ECO:0007669"/>
    <property type="project" value="TreeGrafter"/>
</dbReference>
<feature type="compositionally biased region" description="Low complexity" evidence="1">
    <location>
        <begin position="29"/>
        <end position="38"/>
    </location>
</feature>
<proteinExistence type="predicted"/>
<feature type="region of interest" description="Disordered" evidence="1">
    <location>
        <begin position="21"/>
        <end position="49"/>
    </location>
</feature>
<dbReference type="Pfam" id="PF05049">
    <property type="entry name" value="IIGP"/>
    <property type="match status" value="1"/>
</dbReference>
<dbReference type="GO" id="GO:0005525">
    <property type="term" value="F:GTP binding"/>
    <property type="evidence" value="ECO:0007669"/>
    <property type="project" value="InterPro"/>
</dbReference>
<dbReference type="GO" id="GO:0035458">
    <property type="term" value="P:cellular response to interferon-beta"/>
    <property type="evidence" value="ECO:0007669"/>
    <property type="project" value="TreeGrafter"/>
</dbReference>
<dbReference type="InterPro" id="IPR051515">
    <property type="entry name" value="IRG"/>
</dbReference>
<keyword evidence="3" id="KW-1185">Reference proteome</keyword>
<gene>
    <name evidence="2" type="ORF">HPG69_018476</name>
</gene>
<evidence type="ECO:0000313" key="3">
    <source>
        <dbReference type="Proteomes" id="UP000551758"/>
    </source>
</evidence>
<dbReference type="EMBL" id="JACDTQ010002492">
    <property type="protein sequence ID" value="KAF5918135.1"/>
    <property type="molecule type" value="Genomic_DNA"/>
</dbReference>
<dbReference type="Proteomes" id="UP000551758">
    <property type="component" value="Unassembled WGS sequence"/>
</dbReference>